<sequence>MTEAMSRRPVNVGFMKGTVSTTQKDLTDDRYRDLRRPRKLRFFINGDRFFKGKKLYVTPHRYHHFNDLLTDLTGKLPPVNLPFGVRQIYTPYTGHRITDIEQLSDGEQYVCAGFEGFKSNIKYGTAALEPWSTDYFCTVIENFGKCHIHKITLLL</sequence>
<evidence type="ECO:0000259" key="1">
    <source>
        <dbReference type="PROSITE" id="PS50309"/>
    </source>
</evidence>
<comment type="caution">
    <text evidence="2">The sequence shown here is derived from an EMBL/GenBank/DDBJ whole genome shotgun (WGS) entry which is preliminary data.</text>
</comment>
<protein>
    <recommendedName>
        <fullName evidence="1">Doublecortin domain-containing protein</fullName>
    </recommendedName>
</protein>
<feature type="domain" description="Doublecortin" evidence="1">
    <location>
        <begin position="38"/>
        <end position="118"/>
    </location>
</feature>
<dbReference type="InterPro" id="IPR036572">
    <property type="entry name" value="Doublecortin_dom_sf"/>
</dbReference>
<dbReference type="InterPro" id="IPR003533">
    <property type="entry name" value="Doublecortin_dom"/>
</dbReference>
<keyword evidence="3" id="KW-1185">Reference proteome</keyword>
<evidence type="ECO:0000313" key="2">
    <source>
        <dbReference type="EMBL" id="KAJ8311082.1"/>
    </source>
</evidence>
<dbReference type="Pfam" id="PF03607">
    <property type="entry name" value="DCX"/>
    <property type="match status" value="1"/>
</dbReference>
<dbReference type="SUPFAM" id="SSF89837">
    <property type="entry name" value="Doublecortin (DC)"/>
    <property type="match status" value="1"/>
</dbReference>
<dbReference type="PANTHER" id="PTHR23004">
    <property type="entry name" value="DOUBLECORTIN DOMAIN CONTAINING 2"/>
    <property type="match status" value="1"/>
</dbReference>
<dbReference type="PANTHER" id="PTHR23004:SF11">
    <property type="entry name" value="PROTEIN RPI-1"/>
    <property type="match status" value="1"/>
</dbReference>
<name>A0ABQ9F5A7_TEGGR</name>
<gene>
    <name evidence="2" type="ORF">KUTeg_011368</name>
</gene>
<accession>A0ABQ9F5A7</accession>
<dbReference type="Proteomes" id="UP001217089">
    <property type="component" value="Unassembled WGS sequence"/>
</dbReference>
<evidence type="ECO:0000313" key="3">
    <source>
        <dbReference type="Proteomes" id="UP001217089"/>
    </source>
</evidence>
<organism evidence="2 3">
    <name type="scientific">Tegillarca granosa</name>
    <name type="common">Malaysian cockle</name>
    <name type="synonym">Anadara granosa</name>
    <dbReference type="NCBI Taxonomy" id="220873"/>
    <lineage>
        <taxon>Eukaryota</taxon>
        <taxon>Metazoa</taxon>
        <taxon>Spiralia</taxon>
        <taxon>Lophotrochozoa</taxon>
        <taxon>Mollusca</taxon>
        <taxon>Bivalvia</taxon>
        <taxon>Autobranchia</taxon>
        <taxon>Pteriomorphia</taxon>
        <taxon>Arcoida</taxon>
        <taxon>Arcoidea</taxon>
        <taxon>Arcidae</taxon>
        <taxon>Tegillarca</taxon>
    </lineage>
</organism>
<reference evidence="2 3" key="1">
    <citation type="submission" date="2022-12" db="EMBL/GenBank/DDBJ databases">
        <title>Chromosome-level genome of Tegillarca granosa.</title>
        <authorList>
            <person name="Kim J."/>
        </authorList>
    </citation>
    <scope>NUCLEOTIDE SEQUENCE [LARGE SCALE GENOMIC DNA]</scope>
    <source>
        <strain evidence="2">Teg-2019</strain>
        <tissue evidence="2">Adductor muscle</tissue>
    </source>
</reference>
<dbReference type="EMBL" id="JARBDR010000589">
    <property type="protein sequence ID" value="KAJ8311082.1"/>
    <property type="molecule type" value="Genomic_DNA"/>
</dbReference>
<proteinExistence type="predicted"/>
<dbReference type="SMART" id="SM00537">
    <property type="entry name" value="DCX"/>
    <property type="match status" value="1"/>
</dbReference>
<dbReference type="PROSITE" id="PS50309">
    <property type="entry name" value="DC"/>
    <property type="match status" value="1"/>
</dbReference>
<dbReference type="Gene3D" id="3.10.20.230">
    <property type="entry name" value="Doublecortin domain"/>
    <property type="match status" value="1"/>
</dbReference>